<dbReference type="STRING" id="446470.Snas_4919"/>
<dbReference type="OrthoDB" id="3379482at2"/>
<dbReference type="Proteomes" id="UP000000844">
    <property type="component" value="Chromosome"/>
</dbReference>
<dbReference type="Gene3D" id="1.10.3630.10">
    <property type="entry name" value="yeast vps74-n-term truncation variant domain like"/>
    <property type="match status" value="1"/>
</dbReference>
<comment type="subcellular location">
    <subcellularLocation>
        <location evidence="1">Golgi apparatus membrane</location>
        <topology evidence="1">Peripheral membrane protein</topology>
        <orientation evidence="1">Cytoplasmic side</orientation>
    </subcellularLocation>
</comment>
<keyword evidence="6" id="KW-1185">Reference proteome</keyword>
<evidence type="ECO:0000313" key="5">
    <source>
        <dbReference type="EMBL" id="ADD44560.1"/>
    </source>
</evidence>
<dbReference type="AlphaFoldDB" id="D3Q9L4"/>
<dbReference type="GO" id="GO:0070273">
    <property type="term" value="F:phosphatidylinositol-4-phosphate binding"/>
    <property type="evidence" value="ECO:0007669"/>
    <property type="project" value="InterPro"/>
</dbReference>
<dbReference type="InterPro" id="IPR008628">
    <property type="entry name" value="GPP34-like"/>
</dbReference>
<evidence type="ECO:0000313" key="6">
    <source>
        <dbReference type="Proteomes" id="UP000000844"/>
    </source>
</evidence>
<dbReference type="RefSeq" id="WP_013020131.1">
    <property type="nucleotide sequence ID" value="NC_013947.1"/>
</dbReference>
<dbReference type="EMBL" id="CP001778">
    <property type="protein sequence ID" value="ADD44560.1"/>
    <property type="molecule type" value="Genomic_DNA"/>
</dbReference>
<evidence type="ECO:0008006" key="7">
    <source>
        <dbReference type="Google" id="ProtNLM"/>
    </source>
</evidence>
<gene>
    <name evidence="5" type="ordered locus">Snas_4919</name>
</gene>
<sequence length="218" mass="24214">MNDRLPVRDELYLLAHNESGKPLIAMPLLGLGLAAALLIELTMSRHVDVDFDKVVTRPQPANFSQRSLSSIANNALSELYRSRNRPPSPVNVLLVWSEDIYERVRGELLAANLVSPITVRRFGLLSGTEYRSDEAAIVRSRTALRRVVMSEASPSAEDAALCGLLVDLQLERSLHLNVNAGWLRQMLKSIGARQPIPIRRIVDALTEAVRYKSTHGTI</sequence>
<evidence type="ECO:0000256" key="1">
    <source>
        <dbReference type="ARBA" id="ARBA00004255"/>
    </source>
</evidence>
<dbReference type="GO" id="GO:0012505">
    <property type="term" value="C:endomembrane system"/>
    <property type="evidence" value="ECO:0007669"/>
    <property type="project" value="UniProtKB-ARBA"/>
</dbReference>
<organism evidence="5 6">
    <name type="scientific">Stackebrandtia nassauensis (strain DSM 44728 / CIP 108903 / NRRL B-16338 / NBRC 102104 / LLR-40K-21)</name>
    <dbReference type="NCBI Taxonomy" id="446470"/>
    <lineage>
        <taxon>Bacteria</taxon>
        <taxon>Bacillati</taxon>
        <taxon>Actinomycetota</taxon>
        <taxon>Actinomycetes</taxon>
        <taxon>Glycomycetales</taxon>
        <taxon>Glycomycetaceae</taxon>
        <taxon>Stackebrandtia</taxon>
    </lineage>
</organism>
<dbReference type="eggNOG" id="ENOG502ZN89">
    <property type="taxonomic scope" value="Bacteria"/>
</dbReference>
<name>D3Q9L4_STANL</name>
<accession>D3Q9L4</accession>
<dbReference type="GO" id="GO:0005737">
    <property type="term" value="C:cytoplasm"/>
    <property type="evidence" value="ECO:0007669"/>
    <property type="project" value="UniProtKB-ARBA"/>
</dbReference>
<dbReference type="KEGG" id="sna:Snas_4919"/>
<keyword evidence="2" id="KW-0333">Golgi apparatus</keyword>
<dbReference type="Pfam" id="PF05719">
    <property type="entry name" value="GPP34"/>
    <property type="match status" value="1"/>
</dbReference>
<keyword evidence="3" id="KW-0446">Lipid-binding</keyword>
<evidence type="ECO:0000256" key="4">
    <source>
        <dbReference type="ARBA" id="ARBA00023136"/>
    </source>
</evidence>
<dbReference type="InterPro" id="IPR038261">
    <property type="entry name" value="GPP34-like_sf"/>
</dbReference>
<evidence type="ECO:0000256" key="2">
    <source>
        <dbReference type="ARBA" id="ARBA00023034"/>
    </source>
</evidence>
<protein>
    <recommendedName>
        <fullName evidence="7">GPP34 family phosphoprotein</fullName>
    </recommendedName>
</protein>
<evidence type="ECO:0000256" key="3">
    <source>
        <dbReference type="ARBA" id="ARBA00023121"/>
    </source>
</evidence>
<proteinExistence type="predicted"/>
<keyword evidence="4" id="KW-0472">Membrane</keyword>
<reference evidence="5 6" key="1">
    <citation type="journal article" date="2009" name="Stand. Genomic Sci.">
        <title>Complete genome sequence of Stackebrandtia nassauensis type strain (LLR-40K-21).</title>
        <authorList>
            <person name="Munk C."/>
            <person name="Lapidus A."/>
            <person name="Copeland A."/>
            <person name="Jando M."/>
            <person name="Mayilraj S."/>
            <person name="Glavina Del Rio T."/>
            <person name="Nolan M."/>
            <person name="Chen F."/>
            <person name="Lucas S."/>
            <person name="Tice H."/>
            <person name="Cheng J.F."/>
            <person name="Han C."/>
            <person name="Detter J.C."/>
            <person name="Bruce D."/>
            <person name="Goodwin L."/>
            <person name="Chain P."/>
            <person name="Pitluck S."/>
            <person name="Goker M."/>
            <person name="Ovchinikova G."/>
            <person name="Pati A."/>
            <person name="Ivanova N."/>
            <person name="Mavromatis K."/>
            <person name="Chen A."/>
            <person name="Palaniappan K."/>
            <person name="Land M."/>
            <person name="Hauser L."/>
            <person name="Chang Y.J."/>
            <person name="Jeffries C.D."/>
            <person name="Bristow J."/>
            <person name="Eisen J.A."/>
            <person name="Markowitz V."/>
            <person name="Hugenholtz P."/>
            <person name="Kyrpides N.C."/>
            <person name="Klenk H.P."/>
        </authorList>
    </citation>
    <scope>NUCLEOTIDE SEQUENCE [LARGE SCALE GENOMIC DNA]</scope>
    <source>
        <strain evidence="6">DSM 44728 / CIP 108903 / NRRL B-16338 / NBRC 102104 / LLR-40K-21</strain>
    </source>
</reference>
<dbReference type="HOGENOM" id="CLU_080168_2_0_11"/>